<sequence length="123" mass="12128">MEAAILAVVSGAEVVLWMGVPGGRKKKRWRVLVGVMGVLLLEGLGGGDGKKWMGVLLLVGLGGGGSQQMGVLVGPGGSQQMGVLLLEGLGGGGGGSQQMRVPVGPGGSQQMGVLLLVGLGGKK</sequence>
<dbReference type="EMBL" id="KC981239">
    <property type="protein sequence ID" value="AGW01154.1"/>
    <property type="molecule type" value="Genomic_DNA"/>
</dbReference>
<name>T2FKC8_SUHV</name>
<reference evidence="1 2" key="1">
    <citation type="submission" date="2013-04" db="EMBL/GenBank/DDBJ databases">
        <authorList>
            <person name="Zhong C."/>
            <person name="Lyu Y.L."/>
            <person name="Liu L."/>
            <person name="Zhang L.T."/>
            <person name="Lu Z.J."/>
            <person name="Wang J.S."/>
        </authorList>
    </citation>
    <scope>NUCLEOTIDE SEQUENCE [LARGE SCALE GENOMIC DNA]</scope>
    <source>
        <strain evidence="1">BJ/YT</strain>
    </source>
</reference>
<evidence type="ECO:0000313" key="1">
    <source>
        <dbReference type="EMBL" id="AGW01154.1"/>
    </source>
</evidence>
<protein>
    <submittedName>
        <fullName evidence="1">Uncharacterized protein</fullName>
    </submittedName>
</protein>
<proteinExistence type="predicted"/>
<organism evidence="1 2">
    <name type="scientific">Suid herpesvirus 1</name>
    <name type="common">SuHV-1</name>
    <name type="synonym">Pseudorabies virus</name>
    <dbReference type="NCBI Taxonomy" id="10345"/>
    <lineage>
        <taxon>Viruses</taxon>
        <taxon>Duplodnaviria</taxon>
        <taxon>Heunggongvirae</taxon>
        <taxon>Peploviricota</taxon>
        <taxon>Herviviricetes</taxon>
        <taxon>Herpesvirales</taxon>
        <taxon>Orthoherpesviridae</taxon>
        <taxon>Alphaherpesvirinae</taxon>
        <taxon>Varicellovirus</taxon>
        <taxon>Varicellovirus suidalpha1</taxon>
    </lineage>
</organism>
<evidence type="ECO:0000313" key="2">
    <source>
        <dbReference type="Proteomes" id="UP000166532"/>
    </source>
</evidence>
<dbReference type="Proteomes" id="UP000166532">
    <property type="component" value="Genome"/>
</dbReference>
<accession>T2FKC8</accession>